<feature type="transmembrane region" description="Helical" evidence="1">
    <location>
        <begin position="40"/>
        <end position="59"/>
    </location>
</feature>
<dbReference type="AlphaFoldDB" id="A0A841HYU2"/>
<dbReference type="PANTHER" id="PTHR43849:SF2">
    <property type="entry name" value="BLL3936 PROTEIN"/>
    <property type="match status" value="1"/>
</dbReference>
<keyword evidence="4" id="KW-1185">Reference proteome</keyword>
<feature type="transmembrane region" description="Helical" evidence="1">
    <location>
        <begin position="65"/>
        <end position="83"/>
    </location>
</feature>
<keyword evidence="1" id="KW-0472">Membrane</keyword>
<feature type="transmembrane region" description="Helical" evidence="1">
    <location>
        <begin position="606"/>
        <end position="627"/>
    </location>
</feature>
<dbReference type="RefSeq" id="WP_183986061.1">
    <property type="nucleotide sequence ID" value="NZ_JACHHG010000004.1"/>
</dbReference>
<feature type="transmembrane region" description="Helical" evidence="1">
    <location>
        <begin position="368"/>
        <end position="390"/>
    </location>
</feature>
<feature type="transmembrane region" description="Helical" evidence="1">
    <location>
        <begin position="582"/>
        <end position="599"/>
    </location>
</feature>
<feature type="transmembrane region" description="Helical" evidence="1">
    <location>
        <begin position="397"/>
        <end position="415"/>
    </location>
</feature>
<feature type="transmembrane region" description="Helical" evidence="1">
    <location>
        <begin position="508"/>
        <end position="526"/>
    </location>
</feature>
<feature type="transmembrane region" description="Helical" evidence="1">
    <location>
        <begin position="484"/>
        <end position="502"/>
    </location>
</feature>
<dbReference type="InterPro" id="IPR011853">
    <property type="entry name" value="TRAP_DctM-Dct_fused"/>
</dbReference>
<organism evidence="3 4">
    <name type="scientific">Deinobacterium chartae</name>
    <dbReference type="NCBI Taxonomy" id="521158"/>
    <lineage>
        <taxon>Bacteria</taxon>
        <taxon>Thermotogati</taxon>
        <taxon>Deinococcota</taxon>
        <taxon>Deinococci</taxon>
        <taxon>Deinococcales</taxon>
        <taxon>Deinococcaceae</taxon>
        <taxon>Deinobacterium</taxon>
    </lineage>
</organism>
<name>A0A841HYU2_9DEIO</name>
<reference evidence="3 4" key="1">
    <citation type="submission" date="2020-08" db="EMBL/GenBank/DDBJ databases">
        <title>Genomic Encyclopedia of Type Strains, Phase IV (KMG-IV): sequencing the most valuable type-strain genomes for metagenomic binning, comparative biology and taxonomic classification.</title>
        <authorList>
            <person name="Goeker M."/>
        </authorList>
    </citation>
    <scope>NUCLEOTIDE SEQUENCE [LARGE SCALE GENOMIC DNA]</scope>
    <source>
        <strain evidence="3 4">DSM 21458</strain>
    </source>
</reference>
<accession>A0A841HYU2</accession>
<protein>
    <submittedName>
        <fullName evidence="3">TRAP transporter 4TM/12TM fusion protein</fullName>
    </submittedName>
</protein>
<evidence type="ECO:0000313" key="4">
    <source>
        <dbReference type="Proteomes" id="UP000569951"/>
    </source>
</evidence>
<feature type="transmembrane region" description="Helical" evidence="1">
    <location>
        <begin position="446"/>
        <end position="472"/>
    </location>
</feature>
<dbReference type="PANTHER" id="PTHR43849">
    <property type="entry name" value="BLL3936 PROTEIN"/>
    <property type="match status" value="1"/>
</dbReference>
<dbReference type="NCBIfam" id="TIGR02123">
    <property type="entry name" value="TRAP_fused"/>
    <property type="match status" value="1"/>
</dbReference>
<feature type="transmembrane region" description="Helical" evidence="1">
    <location>
        <begin position="639"/>
        <end position="667"/>
    </location>
</feature>
<dbReference type="Pfam" id="PF11874">
    <property type="entry name" value="DUF3394"/>
    <property type="match status" value="1"/>
</dbReference>
<feature type="domain" description="TRAP C4-dicarboxylate transport system permease DctM subunit" evidence="2">
    <location>
        <begin position="137"/>
        <end position="599"/>
    </location>
</feature>
<feature type="transmembrane region" description="Helical" evidence="1">
    <location>
        <begin position="538"/>
        <end position="562"/>
    </location>
</feature>
<feature type="transmembrane region" description="Helical" evidence="1">
    <location>
        <begin position="95"/>
        <end position="113"/>
    </location>
</feature>
<evidence type="ECO:0000313" key="3">
    <source>
        <dbReference type="EMBL" id="MBB6098046.1"/>
    </source>
</evidence>
<comment type="caution">
    <text evidence="3">The sequence shown here is derived from an EMBL/GenBank/DDBJ whole genome shotgun (WGS) entry which is preliminary data.</text>
</comment>
<evidence type="ECO:0000259" key="2">
    <source>
        <dbReference type="Pfam" id="PF06808"/>
    </source>
</evidence>
<sequence length="679" mass="72309">MAENKPNLNKHDLEAGEQRAQEILEEAELGGRRLRGFSRWLVGGVAVTWSLFQLWATWTGTLDPFILRAAHLAFAFALVFLIYPFGKSAKGRIPWYDWIIGAVATVSAVYVIVQYNSITQLQGGLPNATDSVMGSLTVLLLLFAAWRSLGPALPIVALVFILYGAIGPRGILPFELPPLLQLHAGMQWEQIVGQLYVNTEGIFGTPIGVSATFVFLFVLFGALFDRMGAGEWFMNVSHSLLGAFRGGPAKAAVVSSALNGIVSGSSVSNVVTGGNITIPLMQKVGYSAEKAGGIEVASSSNGQLMPPVMGAAAFIMAEYLQIPYATLILAAAIPAFLCYAGLIVVVHIEALKLNLKGVPRSELPKLGPVLRSGAHYILPIGYLIYALTFMNLTPERAALNTILLMLPLILIQEVYRSVRARNSWAAGLRQGAEMIVSSFEVGARNMVGIAIATAAAGIIVGMVTVTGIGFGLTDIVEAVSGGNLIIVLIMAQLISLLLGMGLPTTANYIVMATLVVPVILNLARASGYEVPPLAAHMFVFYFGIMADSTPPVALAAFAASAISGGDPIKTGVQGFVYELRTALLAYMMFFNPQLLLIGVNSFGEGAWITVTAFMGMVAFAAATLGFLHRRTNILERLVLLASALLLITPGFTTDLFGFAALGGVYLWQKLRAPRLRGAV</sequence>
<feature type="transmembrane region" description="Helical" evidence="1">
    <location>
        <begin position="152"/>
        <end position="172"/>
    </location>
</feature>
<proteinExistence type="predicted"/>
<evidence type="ECO:0000256" key="1">
    <source>
        <dbReference type="SAM" id="Phobius"/>
    </source>
</evidence>
<keyword evidence="1" id="KW-0812">Transmembrane</keyword>
<dbReference type="Proteomes" id="UP000569951">
    <property type="component" value="Unassembled WGS sequence"/>
</dbReference>
<gene>
    <name evidence="3" type="ORF">HNR42_001469</name>
</gene>
<dbReference type="Pfam" id="PF06808">
    <property type="entry name" value="DctM"/>
    <property type="match status" value="1"/>
</dbReference>
<dbReference type="EMBL" id="JACHHG010000004">
    <property type="protein sequence ID" value="MBB6098046.1"/>
    <property type="molecule type" value="Genomic_DNA"/>
</dbReference>
<keyword evidence="1" id="KW-1133">Transmembrane helix</keyword>
<dbReference type="InterPro" id="IPR010656">
    <property type="entry name" value="DctM"/>
</dbReference>
<dbReference type="InterPro" id="IPR021814">
    <property type="entry name" value="DUF3394"/>
</dbReference>
<feature type="transmembrane region" description="Helical" evidence="1">
    <location>
        <begin position="125"/>
        <end position="145"/>
    </location>
</feature>
<feature type="transmembrane region" description="Helical" evidence="1">
    <location>
        <begin position="324"/>
        <end position="348"/>
    </location>
</feature>
<feature type="transmembrane region" description="Helical" evidence="1">
    <location>
        <begin position="202"/>
        <end position="224"/>
    </location>
</feature>